<gene>
    <name evidence="1" type="ORF">QTN89_21965</name>
</gene>
<proteinExistence type="predicted"/>
<dbReference type="EMBL" id="JASZZN010000019">
    <property type="protein sequence ID" value="MDM4018131.1"/>
    <property type="molecule type" value="Genomic_DNA"/>
</dbReference>
<keyword evidence="2" id="KW-1185">Reference proteome</keyword>
<organism evidence="1 2">
    <name type="scientific">Roseiconus lacunae</name>
    <dbReference type="NCBI Taxonomy" id="2605694"/>
    <lineage>
        <taxon>Bacteria</taxon>
        <taxon>Pseudomonadati</taxon>
        <taxon>Planctomycetota</taxon>
        <taxon>Planctomycetia</taxon>
        <taxon>Pirellulales</taxon>
        <taxon>Pirellulaceae</taxon>
        <taxon>Roseiconus</taxon>
    </lineage>
</organism>
<sequence>MTLLTPEDRNDLDFNKLGPILETLINSDRISEEERRAIELCARASVDLLSLQHEQTMQEFYSRPNIQRIESELIASWLDANQGAPAGRSVLTHGRWYVSSYAADGKLQLIPIDLPWPEFPDDPD</sequence>
<comment type="caution">
    <text evidence="1">The sequence shown here is derived from an EMBL/GenBank/DDBJ whole genome shotgun (WGS) entry which is preliminary data.</text>
</comment>
<dbReference type="Proteomes" id="UP001239462">
    <property type="component" value="Unassembled WGS sequence"/>
</dbReference>
<evidence type="ECO:0000313" key="1">
    <source>
        <dbReference type="EMBL" id="MDM4018131.1"/>
    </source>
</evidence>
<name>A0ABT7PPA5_9BACT</name>
<accession>A0ABT7PPA5</accession>
<evidence type="ECO:0000313" key="2">
    <source>
        <dbReference type="Proteomes" id="UP001239462"/>
    </source>
</evidence>
<dbReference type="RefSeq" id="WP_289165782.1">
    <property type="nucleotide sequence ID" value="NZ_JASZZN010000019.1"/>
</dbReference>
<reference evidence="1 2" key="1">
    <citation type="submission" date="2023-06" db="EMBL/GenBank/DDBJ databases">
        <title>Roseiconus lacunae JC819 isolated from Gulf of Mannar region, Tamil Nadu.</title>
        <authorList>
            <person name="Pk S."/>
            <person name="Ch S."/>
            <person name="Ch V.R."/>
        </authorList>
    </citation>
    <scope>NUCLEOTIDE SEQUENCE [LARGE SCALE GENOMIC DNA]</scope>
    <source>
        <strain evidence="1 2">JC819</strain>
    </source>
</reference>
<protein>
    <submittedName>
        <fullName evidence="1">Uncharacterized protein</fullName>
    </submittedName>
</protein>